<dbReference type="Gene3D" id="3.40.50.300">
    <property type="entry name" value="P-loop containing nucleotide triphosphate hydrolases"/>
    <property type="match status" value="1"/>
</dbReference>
<keyword evidence="2" id="KW-0813">Transport</keyword>
<evidence type="ECO:0000256" key="1">
    <source>
        <dbReference type="ARBA" id="ARBA00005417"/>
    </source>
</evidence>
<evidence type="ECO:0000256" key="3">
    <source>
        <dbReference type="ARBA" id="ARBA00022741"/>
    </source>
</evidence>
<keyword evidence="4 6" id="KW-0067">ATP-binding</keyword>
<reference evidence="6 7" key="1">
    <citation type="submission" date="2017-04" db="EMBL/GenBank/DDBJ databases">
        <authorList>
            <person name="Afonso C.L."/>
            <person name="Miller P.J."/>
            <person name="Scott M.A."/>
            <person name="Spackman E."/>
            <person name="Goraichik I."/>
            <person name="Dimitrov K.M."/>
            <person name="Suarez D.L."/>
            <person name="Swayne D.E."/>
        </authorList>
    </citation>
    <scope>NUCLEOTIDE SEQUENCE [LARGE SCALE GENOMIC DNA]</scope>
    <source>
        <strain evidence="6 7">DSM 11270</strain>
    </source>
</reference>
<comment type="similarity">
    <text evidence="1">Belongs to the ABC transporter superfamily.</text>
</comment>
<dbReference type="InterPro" id="IPR050319">
    <property type="entry name" value="ABC_transp_ATP-bind"/>
</dbReference>
<sequence>MIKICTLKKYYQGKGSFLKESTPIKALDGIDLEINEGENLGIIGESGSGKSTLSRLLVSIEKPSEGKIYFENIDINKCSKKQFKEFTKNVQLVFQNPYDSLNPRMNVRNILKEPLDNHFKISQEEKNEKIKQILKDVGLNEKFISSYPHELSGGQRQRIALARALILKPKYIILDEPLASLDVSFQAQILNLLVDLKEKFKITYIFISHDLNAVRYLCEKVAVIYEGKIMEVIPADKLEESTHPYTKLLLSYIPFFKPNDKLKDKGLSSKRLSLGCKDIRKLANQF</sequence>
<evidence type="ECO:0000313" key="7">
    <source>
        <dbReference type="Proteomes" id="UP000192731"/>
    </source>
</evidence>
<evidence type="ECO:0000256" key="2">
    <source>
        <dbReference type="ARBA" id="ARBA00022448"/>
    </source>
</evidence>
<evidence type="ECO:0000259" key="5">
    <source>
        <dbReference type="PROSITE" id="PS50893"/>
    </source>
</evidence>
<dbReference type="SUPFAM" id="SSF52540">
    <property type="entry name" value="P-loop containing nucleoside triphosphate hydrolases"/>
    <property type="match status" value="1"/>
</dbReference>
<dbReference type="PROSITE" id="PS00211">
    <property type="entry name" value="ABC_TRANSPORTER_1"/>
    <property type="match status" value="1"/>
</dbReference>
<dbReference type="InterPro" id="IPR027417">
    <property type="entry name" value="P-loop_NTPase"/>
</dbReference>
<dbReference type="AlphaFoldDB" id="A0A1W1V8D2"/>
<dbReference type="STRING" id="656914.SAMN00017405_0640"/>
<dbReference type="InterPro" id="IPR003439">
    <property type="entry name" value="ABC_transporter-like_ATP-bd"/>
</dbReference>
<name>A0A1W1V8D2_DESTI</name>
<feature type="domain" description="ABC transporter" evidence="5">
    <location>
        <begin position="2"/>
        <end position="251"/>
    </location>
</feature>
<gene>
    <name evidence="6" type="ORF">SAMN00017405_0640</name>
</gene>
<keyword evidence="7" id="KW-1185">Reference proteome</keyword>
<dbReference type="GO" id="GO:0016887">
    <property type="term" value="F:ATP hydrolysis activity"/>
    <property type="evidence" value="ECO:0007669"/>
    <property type="project" value="InterPro"/>
</dbReference>
<dbReference type="InterPro" id="IPR003593">
    <property type="entry name" value="AAA+_ATPase"/>
</dbReference>
<dbReference type="RefSeq" id="WP_084053018.1">
    <property type="nucleotide sequence ID" value="NZ_FWWT01000016.1"/>
</dbReference>
<dbReference type="PANTHER" id="PTHR43776:SF7">
    <property type="entry name" value="D,D-DIPEPTIDE TRANSPORT ATP-BINDING PROTEIN DDPF-RELATED"/>
    <property type="match status" value="1"/>
</dbReference>
<dbReference type="GO" id="GO:0055085">
    <property type="term" value="P:transmembrane transport"/>
    <property type="evidence" value="ECO:0007669"/>
    <property type="project" value="UniProtKB-ARBA"/>
</dbReference>
<dbReference type="GO" id="GO:0005524">
    <property type="term" value="F:ATP binding"/>
    <property type="evidence" value="ECO:0007669"/>
    <property type="project" value="UniProtKB-KW"/>
</dbReference>
<organism evidence="6 7">
    <name type="scientific">Desulfonispora thiosulfatigenes DSM 11270</name>
    <dbReference type="NCBI Taxonomy" id="656914"/>
    <lineage>
        <taxon>Bacteria</taxon>
        <taxon>Bacillati</taxon>
        <taxon>Bacillota</taxon>
        <taxon>Clostridia</taxon>
        <taxon>Eubacteriales</taxon>
        <taxon>Peptococcaceae</taxon>
        <taxon>Desulfonispora</taxon>
    </lineage>
</organism>
<proteinExistence type="inferred from homology"/>
<keyword evidence="3" id="KW-0547">Nucleotide-binding</keyword>
<accession>A0A1W1V8D2</accession>
<dbReference type="SMART" id="SM00382">
    <property type="entry name" value="AAA"/>
    <property type="match status" value="1"/>
</dbReference>
<dbReference type="Proteomes" id="UP000192731">
    <property type="component" value="Unassembled WGS sequence"/>
</dbReference>
<dbReference type="CDD" id="cd03257">
    <property type="entry name" value="ABC_NikE_OppD_transporters"/>
    <property type="match status" value="1"/>
</dbReference>
<dbReference type="InterPro" id="IPR017871">
    <property type="entry name" value="ABC_transporter-like_CS"/>
</dbReference>
<protein>
    <submittedName>
        <fullName evidence="6">Oligopeptide transport system ATP-binding protein</fullName>
    </submittedName>
</protein>
<dbReference type="PROSITE" id="PS50893">
    <property type="entry name" value="ABC_TRANSPORTER_2"/>
    <property type="match status" value="1"/>
</dbReference>
<dbReference type="EMBL" id="FWWT01000016">
    <property type="protein sequence ID" value="SMB89689.1"/>
    <property type="molecule type" value="Genomic_DNA"/>
</dbReference>
<dbReference type="PANTHER" id="PTHR43776">
    <property type="entry name" value="TRANSPORT ATP-BINDING PROTEIN"/>
    <property type="match status" value="1"/>
</dbReference>
<dbReference type="OrthoDB" id="9779287at2"/>
<evidence type="ECO:0000313" key="6">
    <source>
        <dbReference type="EMBL" id="SMB89689.1"/>
    </source>
</evidence>
<evidence type="ECO:0000256" key="4">
    <source>
        <dbReference type="ARBA" id="ARBA00022840"/>
    </source>
</evidence>
<dbReference type="Pfam" id="PF00005">
    <property type="entry name" value="ABC_tran"/>
    <property type="match status" value="1"/>
</dbReference>